<evidence type="ECO:0000256" key="6">
    <source>
        <dbReference type="ARBA" id="ARBA00022833"/>
    </source>
</evidence>
<organism evidence="12 13">
    <name type="scientific">Nonomuraea spiralis</name>
    <dbReference type="NCBI Taxonomy" id="46182"/>
    <lineage>
        <taxon>Bacteria</taxon>
        <taxon>Bacillati</taxon>
        <taxon>Actinomycetota</taxon>
        <taxon>Actinomycetes</taxon>
        <taxon>Streptosporangiales</taxon>
        <taxon>Streptosporangiaceae</taxon>
        <taxon>Nonomuraea</taxon>
    </lineage>
</organism>
<dbReference type="EC" id="6.2.-.-" evidence="8"/>
<dbReference type="InterPro" id="IPR055128">
    <property type="entry name" value="HypF_C_2"/>
</dbReference>
<sequence>MTAERHGRIRVRVEGLVQGVGFRPFVSTLAGTHDLAGFVGNDPEGVFIEAQGEPSALRAFVADLERRAPPLALVEHVAVTDTEVVTEVVAGTGFRIVASRGEGVRQVFVPPDTPPCESCAAETIDPAARRHGYAFTNCTACGPRFTIITDLPYDRRNTTMAGFGMCPRCSREYLDPADRRFHAQPVCCPACGPSLRLLGADGRPAPGDPVGTAALWLAQGGILAVKGVGGFHLAAVAGDERAVSTLRARKHREGKPFAVLAADLAAARELVLLTPGAEDVLAGPRRPVVLLPRRPGGPVAASVAPGNRELGVLLPPTPLHLLLAVRLGVPAVLTSGNRSDEPIAHRDEDALERLSGLADGFLTHDRPIHVRADDSVVRVFRGRELPVRRSRGYVPVPLLLRRPPARHVLACGGELKNTFCLVKGRHAILSQHIGDLEGYETLRSYTEGIGHLSRLFGVRPRLVAHDPHPEYLSTKYAFGLDDVDLVGVQHHHAHIASCLADNGEEGPVIGVALDGLGLGDDGTLWGGELLVAGLRGFERAGHLEALPMPGGAAAVRQPWRMGVAYLDAIYGDAPPDLPFVRRHRERWAAVAALARTGTNAPLTSSAGRLFDAVAAIAGLRDRVSFEGQAAIELEQLADPDERGGYPAALTSGRELVLSGADLVRGAVEDLLAGAAGPLVSARFHNGLARVLVRAVLAVRERTGLRDAALSGGVFQNVVLLERVVSGLEAAGLRVLVHSRVPPNDGGLSLGQAAVAAALDADG</sequence>
<dbReference type="PIRSF" id="PIRSF006256">
    <property type="entry name" value="CMPcnvr_hdrg_mat"/>
    <property type="match status" value="1"/>
</dbReference>
<comment type="similarity">
    <text evidence="2 8">Belongs to the carbamoyltransferase HypF family.</text>
</comment>
<feature type="domain" description="YrdC-like" evidence="11">
    <location>
        <begin position="207"/>
        <end position="392"/>
    </location>
</feature>
<comment type="pathway">
    <text evidence="1">Protein modification; [NiFe] hydrogenase maturation.</text>
</comment>
<proteinExistence type="inferred from homology"/>
<dbReference type="SUPFAM" id="SSF54975">
    <property type="entry name" value="Acylphosphatase/BLUF domain-like"/>
    <property type="match status" value="1"/>
</dbReference>
<dbReference type="Gene3D" id="3.30.420.40">
    <property type="match status" value="1"/>
</dbReference>
<dbReference type="Gene3D" id="3.30.420.360">
    <property type="match status" value="1"/>
</dbReference>
<comment type="catalytic activity">
    <reaction evidence="7">
        <text>C-terminal L-cysteinyl-[HypE protein] + carbamoyl phosphate + ATP + H2O = C-terminal S-carboxamide-L-cysteinyl-[HypE protein] + AMP + phosphate + diphosphate + H(+)</text>
        <dbReference type="Rhea" id="RHEA:55636"/>
        <dbReference type="Rhea" id="RHEA-COMP:14247"/>
        <dbReference type="Rhea" id="RHEA-COMP:14392"/>
        <dbReference type="ChEBI" id="CHEBI:15377"/>
        <dbReference type="ChEBI" id="CHEBI:15378"/>
        <dbReference type="ChEBI" id="CHEBI:30616"/>
        <dbReference type="ChEBI" id="CHEBI:33019"/>
        <dbReference type="ChEBI" id="CHEBI:43474"/>
        <dbReference type="ChEBI" id="CHEBI:58228"/>
        <dbReference type="ChEBI" id="CHEBI:76913"/>
        <dbReference type="ChEBI" id="CHEBI:139126"/>
        <dbReference type="ChEBI" id="CHEBI:456215"/>
    </reaction>
</comment>
<accession>A0ABV5IH87</accession>
<dbReference type="InterPro" id="IPR036046">
    <property type="entry name" value="Acylphosphatase-like_dom_sf"/>
</dbReference>
<evidence type="ECO:0000256" key="2">
    <source>
        <dbReference type="ARBA" id="ARBA00008097"/>
    </source>
</evidence>
<evidence type="ECO:0000256" key="9">
    <source>
        <dbReference type="PROSITE-ProRule" id="PRU00520"/>
    </source>
</evidence>
<name>A0ABV5IH87_9ACTN</name>
<dbReference type="Pfam" id="PF00708">
    <property type="entry name" value="Acylphosphatase"/>
    <property type="match status" value="1"/>
</dbReference>
<dbReference type="Gene3D" id="3.30.110.120">
    <property type="match status" value="1"/>
</dbReference>
<evidence type="ECO:0000256" key="5">
    <source>
        <dbReference type="ARBA" id="ARBA00022771"/>
    </source>
</evidence>
<keyword evidence="13" id="KW-1185">Reference proteome</keyword>
<evidence type="ECO:0000313" key="13">
    <source>
        <dbReference type="Proteomes" id="UP001589647"/>
    </source>
</evidence>
<dbReference type="InterPro" id="IPR017945">
    <property type="entry name" value="DHBP_synth_RibB-like_a/b_dom"/>
</dbReference>
<dbReference type="InterPro" id="IPR004421">
    <property type="entry name" value="Carbamoyltransferase_HypF"/>
</dbReference>
<dbReference type="InterPro" id="IPR017968">
    <property type="entry name" value="Acylphosphatase_CS"/>
</dbReference>
<evidence type="ECO:0000313" key="12">
    <source>
        <dbReference type="EMBL" id="MFB9203722.1"/>
    </source>
</evidence>
<dbReference type="Gene3D" id="3.90.870.50">
    <property type="match status" value="1"/>
</dbReference>
<evidence type="ECO:0000259" key="10">
    <source>
        <dbReference type="PROSITE" id="PS51160"/>
    </source>
</evidence>
<dbReference type="PROSITE" id="PS00150">
    <property type="entry name" value="ACYLPHOSPHATASE_1"/>
    <property type="match status" value="1"/>
</dbReference>
<dbReference type="GO" id="GO:0016874">
    <property type="term" value="F:ligase activity"/>
    <property type="evidence" value="ECO:0007669"/>
    <property type="project" value="UniProtKB-KW"/>
</dbReference>
<comment type="catalytic activity">
    <reaction evidence="9">
        <text>an acyl phosphate + H2O = a carboxylate + phosphate + H(+)</text>
        <dbReference type="Rhea" id="RHEA:14965"/>
        <dbReference type="ChEBI" id="CHEBI:15377"/>
        <dbReference type="ChEBI" id="CHEBI:15378"/>
        <dbReference type="ChEBI" id="CHEBI:29067"/>
        <dbReference type="ChEBI" id="CHEBI:43474"/>
        <dbReference type="ChEBI" id="CHEBI:59918"/>
        <dbReference type="EC" id="3.6.1.7"/>
    </reaction>
</comment>
<evidence type="ECO:0000259" key="11">
    <source>
        <dbReference type="PROSITE" id="PS51163"/>
    </source>
</evidence>
<dbReference type="NCBIfam" id="TIGR00143">
    <property type="entry name" value="hypF"/>
    <property type="match status" value="1"/>
</dbReference>
<keyword evidence="5" id="KW-0863">Zinc-finger</keyword>
<evidence type="ECO:0000256" key="4">
    <source>
        <dbReference type="ARBA" id="ARBA00022723"/>
    </source>
</evidence>
<feature type="active site" evidence="9">
    <location>
        <position position="41"/>
    </location>
</feature>
<dbReference type="EMBL" id="JBHMEI010000015">
    <property type="protein sequence ID" value="MFB9203722.1"/>
    <property type="molecule type" value="Genomic_DNA"/>
</dbReference>
<dbReference type="InterPro" id="IPR001792">
    <property type="entry name" value="Acylphosphatase-like_dom"/>
</dbReference>
<dbReference type="InterPro" id="IPR011125">
    <property type="entry name" value="Znf_HypF"/>
</dbReference>
<dbReference type="RefSeq" id="WP_229824263.1">
    <property type="nucleotide sequence ID" value="NZ_BMRC01000009.1"/>
</dbReference>
<evidence type="ECO:0000256" key="8">
    <source>
        <dbReference type="PIRNR" id="PIRNR006256"/>
    </source>
</evidence>
<dbReference type="PROSITE" id="PS51163">
    <property type="entry name" value="YRDC"/>
    <property type="match status" value="1"/>
</dbReference>
<dbReference type="Pfam" id="PF22521">
    <property type="entry name" value="HypF_C_2"/>
    <property type="match status" value="1"/>
</dbReference>
<dbReference type="InterPro" id="IPR006070">
    <property type="entry name" value="Sua5-like_dom"/>
</dbReference>
<dbReference type="PROSITE" id="PS51160">
    <property type="entry name" value="ACYLPHOSPHATASE_3"/>
    <property type="match status" value="1"/>
</dbReference>
<feature type="domain" description="Acylphosphatase-like" evidence="10">
    <location>
        <begin position="8"/>
        <end position="98"/>
    </location>
</feature>
<dbReference type="Pfam" id="PF01300">
    <property type="entry name" value="Sua5_yciO_yrdC"/>
    <property type="match status" value="1"/>
</dbReference>
<protein>
    <recommendedName>
        <fullName evidence="8">Carbamoyltransferase</fullName>
        <ecNumber evidence="8">6.2.-.-</ecNumber>
    </recommendedName>
</protein>
<dbReference type="InterPro" id="IPR041440">
    <property type="entry name" value="HypF_C"/>
</dbReference>
<reference evidence="12 13" key="1">
    <citation type="submission" date="2024-09" db="EMBL/GenBank/DDBJ databases">
        <authorList>
            <person name="Sun Q."/>
            <person name="Mori K."/>
        </authorList>
    </citation>
    <scope>NUCLEOTIDE SEQUENCE [LARGE SCALE GENOMIC DNA]</scope>
    <source>
        <strain evidence="12 13">CCM 3426</strain>
    </source>
</reference>
<dbReference type="PANTHER" id="PTHR42959:SF1">
    <property type="entry name" value="CARBAMOYLTRANSFERASE HYPF"/>
    <property type="match status" value="1"/>
</dbReference>
<feature type="active site" evidence="9">
    <location>
        <position position="23"/>
    </location>
</feature>
<keyword evidence="9" id="KW-0378">Hydrolase</keyword>
<evidence type="ECO:0000256" key="3">
    <source>
        <dbReference type="ARBA" id="ARBA00022598"/>
    </source>
</evidence>
<dbReference type="Pfam" id="PF17788">
    <property type="entry name" value="HypF_C"/>
    <property type="match status" value="1"/>
</dbReference>
<keyword evidence="3 12" id="KW-0436">Ligase</keyword>
<dbReference type="Proteomes" id="UP001589647">
    <property type="component" value="Unassembled WGS sequence"/>
</dbReference>
<keyword evidence="6" id="KW-0862">Zinc</keyword>
<dbReference type="SUPFAM" id="SSF55821">
    <property type="entry name" value="YrdC/RibB"/>
    <property type="match status" value="1"/>
</dbReference>
<dbReference type="PANTHER" id="PTHR42959">
    <property type="entry name" value="CARBAMOYLTRANSFERASE"/>
    <property type="match status" value="1"/>
</dbReference>
<keyword evidence="4" id="KW-0479">Metal-binding</keyword>
<dbReference type="Pfam" id="PF07503">
    <property type="entry name" value="zf-HYPF"/>
    <property type="match status" value="2"/>
</dbReference>
<comment type="caution">
    <text evidence="12">The sequence shown here is derived from an EMBL/GenBank/DDBJ whole genome shotgun (WGS) entry which is preliminary data.</text>
</comment>
<gene>
    <name evidence="12" type="primary">hypF</name>
    <name evidence="12" type="ORF">ACFFV7_21205</name>
</gene>
<dbReference type="InterPro" id="IPR051060">
    <property type="entry name" value="Carbamoyltrans_HypF-like"/>
</dbReference>
<evidence type="ECO:0000256" key="1">
    <source>
        <dbReference type="ARBA" id="ARBA00004711"/>
    </source>
</evidence>
<evidence type="ECO:0000256" key="7">
    <source>
        <dbReference type="ARBA" id="ARBA00048220"/>
    </source>
</evidence>